<keyword evidence="4" id="KW-1015">Disulfide bond</keyword>
<evidence type="ECO:0000313" key="11">
    <source>
        <dbReference type="Proteomes" id="UP000887568"/>
    </source>
</evidence>
<dbReference type="Gene3D" id="2.60.40.10">
    <property type="entry name" value="Immunoglobulins"/>
    <property type="match status" value="2"/>
</dbReference>
<dbReference type="Pfam" id="PF13927">
    <property type="entry name" value="Ig_3"/>
    <property type="match status" value="1"/>
</dbReference>
<evidence type="ECO:0000256" key="7">
    <source>
        <dbReference type="SAM" id="SignalP"/>
    </source>
</evidence>
<keyword evidence="6" id="KW-0812">Transmembrane</keyword>
<evidence type="ECO:0000259" key="8">
    <source>
        <dbReference type="PROSITE" id="PS50835"/>
    </source>
</evidence>
<dbReference type="Pfam" id="PF00041">
    <property type="entry name" value="fn3"/>
    <property type="match status" value="1"/>
</dbReference>
<evidence type="ECO:0000259" key="9">
    <source>
        <dbReference type="PROSITE" id="PS50853"/>
    </source>
</evidence>
<feature type="signal peptide" evidence="7">
    <location>
        <begin position="1"/>
        <end position="24"/>
    </location>
</feature>
<dbReference type="PANTHER" id="PTHR24366:SF170">
    <property type="entry name" value="RE50361P"/>
    <property type="match status" value="1"/>
</dbReference>
<dbReference type="InterPro" id="IPR001611">
    <property type="entry name" value="Leu-rich_rpt"/>
</dbReference>
<dbReference type="InterPro" id="IPR026906">
    <property type="entry name" value="LRR_5"/>
</dbReference>
<name>A0A913ZSV9_PATMI</name>
<evidence type="ECO:0000256" key="5">
    <source>
        <dbReference type="SAM" id="MobiDB-lite"/>
    </source>
</evidence>
<dbReference type="InterPro" id="IPR036116">
    <property type="entry name" value="FN3_sf"/>
</dbReference>
<evidence type="ECO:0000256" key="1">
    <source>
        <dbReference type="ARBA" id="ARBA00022614"/>
    </source>
</evidence>
<dbReference type="Pfam" id="PF13855">
    <property type="entry name" value="LRR_8"/>
    <property type="match status" value="3"/>
</dbReference>
<keyword evidence="6" id="KW-1133">Transmembrane helix</keyword>
<feature type="domain" description="Ig-like" evidence="8">
    <location>
        <begin position="571"/>
        <end position="668"/>
    </location>
</feature>
<dbReference type="EnsemblMetazoa" id="XM_038198238.1">
    <property type="protein sequence ID" value="XP_038054166.1"/>
    <property type="gene ID" value="LOC119726516"/>
</dbReference>
<dbReference type="SMART" id="SM00409">
    <property type="entry name" value="IG"/>
    <property type="match status" value="1"/>
</dbReference>
<dbReference type="SUPFAM" id="SSF48726">
    <property type="entry name" value="Immunoglobulin"/>
    <property type="match status" value="1"/>
</dbReference>
<organism evidence="10 11">
    <name type="scientific">Patiria miniata</name>
    <name type="common">Bat star</name>
    <name type="synonym">Asterina miniata</name>
    <dbReference type="NCBI Taxonomy" id="46514"/>
    <lineage>
        <taxon>Eukaryota</taxon>
        <taxon>Metazoa</taxon>
        <taxon>Echinodermata</taxon>
        <taxon>Eleutherozoa</taxon>
        <taxon>Asterozoa</taxon>
        <taxon>Asteroidea</taxon>
        <taxon>Valvatacea</taxon>
        <taxon>Valvatida</taxon>
        <taxon>Asterinidae</taxon>
        <taxon>Patiria</taxon>
    </lineage>
</organism>
<dbReference type="SMART" id="SM00060">
    <property type="entry name" value="FN3"/>
    <property type="match status" value="1"/>
</dbReference>
<dbReference type="InterPro" id="IPR036179">
    <property type="entry name" value="Ig-like_dom_sf"/>
</dbReference>
<sequence length="1020" mass="115308">MAKLTDLSLSVALLILGLVSTVLGQIWPGQRYCPCICARLSTPELTYALGPGVYKQVDCRYRNVNDVPSNIPRDTQVLLLSHNGIINISDNIDYLYDLLYLDISHNHLSGVYFDDVRKNTKLSFINLGWNDITYITPRAFRFIMNLNHLILTSNKLVYVPEAISNLTSLGILDLAKNRIQGLYTNSLQGLPNLQFLNLQENRIGEVNIGSFYQLPQLRTLHLNDNIISYLPSQVFNGLSFLEVLSLNNNLLQNLYPGVFNAMYNIRTIDLHGNTLNHLSRETFHGLSSLENLYLNANNLRNLPSTLFQGLYNLRILDISDNTHIGTFPFGLLYGLHNLETLKISNAQHVPQGLFAGLRKMQSLKIKQSRLPEISATLFRDLSSLQILELPENHIATLQPNSFSSLWTLTTLDLSNNEIKSINNAPFYGTNFYALTTLHLQNNVIDELEDGAFTNMPQLQEVRLDNNNIPVVRNGIFSWRTQLRSITLDHNQIHTIEEGAVRAMDSIDRMTVVSNFLSCDCHLISFAKWFQQNWQNVERANEVYCYAPQVYNNRRLIDMINGPRNPFQCVYPRISTEPKIANFTKFIGEDVYLHCHLIPTAVATLTWVFPDQHEEDAPSFPPLMNQTVRALTNHYGTLILYNIQRKDAGSYKCKSTNTVGADTIVYNIKVLERIPATPVTTPRIDPVTDNSDDGTTTLNLTPHEEWPGQGPGTENETVTTCNPNPCQNEGSCSEEPNEQSTESTSIVSRESSEFEKQNVVRQAGCICRKNYGGNFCQYRKPDMPKEVTVIASNKNYISLTWEGSDMQNVQGYRVLYSIVGERTVVKSVPIHPTVQSYTMEGLETGVSYKICVVAFNQGGESTVGDNDCIWAETQKAAQRTNSIFNTQFLTIGGSCLAVVVLLILMGYGYQKIQERRHNKDAYDEPMMQSNMSPSSSVAEVFRKSMRTTMPSHQSSFYRNSDDVMLIDLQGLPDRQMYMNPMDSRQSLHLGDAPLRDFVPGEPELFPKGNKRKTLKIQDTQM</sequence>
<feature type="domain" description="Fibronectin type-III" evidence="9">
    <location>
        <begin position="782"/>
        <end position="875"/>
    </location>
</feature>
<dbReference type="PROSITE" id="PS51450">
    <property type="entry name" value="LRR"/>
    <property type="match status" value="2"/>
</dbReference>
<dbReference type="InterPro" id="IPR013783">
    <property type="entry name" value="Ig-like_fold"/>
</dbReference>
<feature type="region of interest" description="Disordered" evidence="5">
    <location>
        <begin position="678"/>
        <end position="752"/>
    </location>
</feature>
<dbReference type="GeneID" id="119726516"/>
<proteinExistence type="predicted"/>
<keyword evidence="6" id="KW-0472">Membrane</keyword>
<dbReference type="CDD" id="cd00063">
    <property type="entry name" value="FN3"/>
    <property type="match status" value="1"/>
</dbReference>
<dbReference type="InterPro" id="IPR000483">
    <property type="entry name" value="Cys-rich_flank_reg_C"/>
</dbReference>
<dbReference type="InterPro" id="IPR003961">
    <property type="entry name" value="FN3_dom"/>
</dbReference>
<feature type="transmembrane region" description="Helical" evidence="6">
    <location>
        <begin position="887"/>
        <end position="908"/>
    </location>
</feature>
<dbReference type="SMART" id="SM00082">
    <property type="entry name" value="LRRCT"/>
    <property type="match status" value="1"/>
</dbReference>
<dbReference type="InterPro" id="IPR007110">
    <property type="entry name" value="Ig-like_dom"/>
</dbReference>
<dbReference type="SUPFAM" id="SSF52047">
    <property type="entry name" value="RNI-like"/>
    <property type="match status" value="1"/>
</dbReference>
<evidence type="ECO:0000313" key="10">
    <source>
        <dbReference type="EnsemblMetazoa" id="XP_038054166.1"/>
    </source>
</evidence>
<protein>
    <submittedName>
        <fullName evidence="10">Uncharacterized protein</fullName>
    </submittedName>
</protein>
<feature type="chain" id="PRO_5037436512" evidence="7">
    <location>
        <begin position="25"/>
        <end position="1020"/>
    </location>
</feature>
<dbReference type="AlphaFoldDB" id="A0A913ZSV9"/>
<accession>A0A913ZSV9</accession>
<reference evidence="10" key="1">
    <citation type="submission" date="2022-11" db="UniProtKB">
        <authorList>
            <consortium name="EnsemblMetazoa"/>
        </authorList>
    </citation>
    <scope>IDENTIFICATION</scope>
</reference>
<keyword evidence="2 7" id="KW-0732">Signal</keyword>
<keyword evidence="3" id="KW-0677">Repeat</keyword>
<dbReference type="Gene3D" id="2.10.25.10">
    <property type="entry name" value="Laminin"/>
    <property type="match status" value="1"/>
</dbReference>
<dbReference type="SUPFAM" id="SSF49265">
    <property type="entry name" value="Fibronectin type III"/>
    <property type="match status" value="1"/>
</dbReference>
<dbReference type="PROSITE" id="PS50853">
    <property type="entry name" value="FN3"/>
    <property type="match status" value="1"/>
</dbReference>
<keyword evidence="11" id="KW-1185">Reference proteome</keyword>
<dbReference type="SMART" id="SM00365">
    <property type="entry name" value="LRR_SD22"/>
    <property type="match status" value="4"/>
</dbReference>
<evidence type="ECO:0000256" key="2">
    <source>
        <dbReference type="ARBA" id="ARBA00022729"/>
    </source>
</evidence>
<dbReference type="SMART" id="SM00369">
    <property type="entry name" value="LRR_TYP"/>
    <property type="match status" value="15"/>
</dbReference>
<dbReference type="PANTHER" id="PTHR24366">
    <property type="entry name" value="IG(IMMUNOGLOBULIN) AND LRR(LEUCINE RICH REPEAT) DOMAINS"/>
    <property type="match status" value="1"/>
</dbReference>
<evidence type="ECO:0000256" key="4">
    <source>
        <dbReference type="ARBA" id="ARBA00023157"/>
    </source>
</evidence>
<feature type="compositionally biased region" description="Polar residues" evidence="5">
    <location>
        <begin position="711"/>
        <end position="730"/>
    </location>
</feature>
<dbReference type="InterPro" id="IPR003599">
    <property type="entry name" value="Ig_sub"/>
</dbReference>
<dbReference type="Gene3D" id="3.80.10.10">
    <property type="entry name" value="Ribonuclease Inhibitor"/>
    <property type="match status" value="4"/>
</dbReference>
<dbReference type="InterPro" id="IPR003591">
    <property type="entry name" value="Leu-rich_rpt_typical-subtyp"/>
</dbReference>
<dbReference type="PROSITE" id="PS50835">
    <property type="entry name" value="IG_LIKE"/>
    <property type="match status" value="1"/>
</dbReference>
<dbReference type="Pfam" id="PF13306">
    <property type="entry name" value="LRR_5"/>
    <property type="match status" value="1"/>
</dbReference>
<evidence type="ECO:0000256" key="6">
    <source>
        <dbReference type="SAM" id="Phobius"/>
    </source>
</evidence>
<dbReference type="InterPro" id="IPR032675">
    <property type="entry name" value="LRR_dom_sf"/>
</dbReference>
<keyword evidence="1" id="KW-0433">Leucine-rich repeat</keyword>
<feature type="compositionally biased region" description="Polar residues" evidence="5">
    <location>
        <begin position="737"/>
        <end position="748"/>
    </location>
</feature>
<dbReference type="OrthoDB" id="676979at2759"/>
<evidence type="ECO:0000256" key="3">
    <source>
        <dbReference type="ARBA" id="ARBA00022737"/>
    </source>
</evidence>
<dbReference type="OMA" id="EENCIWA"/>
<dbReference type="FunFam" id="3.80.10.10:FF:001164">
    <property type="entry name" value="GH01279p"/>
    <property type="match status" value="1"/>
</dbReference>
<dbReference type="Proteomes" id="UP000887568">
    <property type="component" value="Unplaced"/>
</dbReference>
<dbReference type="RefSeq" id="XP_038054166.1">
    <property type="nucleotide sequence ID" value="XM_038198238.1"/>
</dbReference>